<feature type="transmembrane region" description="Helical" evidence="7">
    <location>
        <begin position="76"/>
        <end position="94"/>
    </location>
</feature>
<evidence type="ECO:0000256" key="1">
    <source>
        <dbReference type="ARBA" id="ARBA00004127"/>
    </source>
</evidence>
<dbReference type="Pfam" id="PF03821">
    <property type="entry name" value="Mtp"/>
    <property type="match status" value="1"/>
</dbReference>
<dbReference type="PANTHER" id="PTHR12479">
    <property type="entry name" value="LYSOSOMAL-ASSOCIATED TRANSMEMBRANE PROTEIN"/>
    <property type="match status" value="1"/>
</dbReference>
<evidence type="ECO:0000256" key="7">
    <source>
        <dbReference type="SAM" id="Phobius"/>
    </source>
</evidence>
<sequence length="224" mass="25050">MTSSKTSPLTLLDSSRSLCCHVRTSAMAIGLVHMMFSCTLLMDTILKVSYGKDSCGFPHPPFLSFKEHVLDTTTNFFLIFGMFVTGLSLLYGVLKQREGLLICFLVLQSADIVLSVLSLFYVQLGLPGTLNYEELLKKWTYLNGAHELSPQDVNKFMIIFSTIFILVLLIKIYTVSCVGKCYRFIKNRNQPPSDNECKPMAVLPSYHEALMLPSKGDPPAYKGP</sequence>
<evidence type="ECO:0000256" key="6">
    <source>
        <dbReference type="ARBA" id="ARBA00023136"/>
    </source>
</evidence>
<protein>
    <submittedName>
        <fullName evidence="8">Lysosomal-associated transmembrane protein 5</fullName>
    </submittedName>
</protein>
<comment type="subcellular location">
    <subcellularLocation>
        <location evidence="1">Endomembrane system</location>
        <topology evidence="1">Multi-pass membrane protein</topology>
    </subcellularLocation>
</comment>
<accession>A0ABR0YNG8</accession>
<reference evidence="8 9" key="1">
    <citation type="submission" date="2021-05" db="EMBL/GenBank/DDBJ databases">
        <authorList>
            <person name="Zahm M."/>
            <person name="Klopp C."/>
            <person name="Cabau C."/>
            <person name="Kuhl H."/>
            <person name="Suciu R."/>
            <person name="Ciorpac M."/>
            <person name="Holostenco D."/>
            <person name="Gessner J."/>
            <person name="Wuertz S."/>
            <person name="Hohne C."/>
            <person name="Stock M."/>
            <person name="Gislard M."/>
            <person name="Lluch J."/>
            <person name="Milhes M."/>
            <person name="Lampietro C."/>
            <person name="Lopez Roques C."/>
            <person name="Donnadieu C."/>
            <person name="Du K."/>
            <person name="Schartl M."/>
            <person name="Guiguen Y."/>
        </authorList>
    </citation>
    <scope>NUCLEOTIDE SEQUENCE [LARGE SCALE GENOMIC DNA]</scope>
    <source>
        <strain evidence="8">Hh-F2</strain>
        <tissue evidence="8">Blood</tissue>
    </source>
</reference>
<dbReference type="InterPro" id="IPR051115">
    <property type="entry name" value="LAPTM_transporter"/>
</dbReference>
<evidence type="ECO:0000256" key="3">
    <source>
        <dbReference type="ARBA" id="ARBA00022448"/>
    </source>
</evidence>
<keyword evidence="5 7" id="KW-1133">Transmembrane helix</keyword>
<dbReference type="Proteomes" id="UP001369086">
    <property type="component" value="Unassembled WGS sequence"/>
</dbReference>
<keyword evidence="9" id="KW-1185">Reference proteome</keyword>
<keyword evidence="3" id="KW-0813">Transport</keyword>
<dbReference type="InterPro" id="IPR004687">
    <property type="entry name" value="LAPTM4/5"/>
</dbReference>
<proteinExistence type="inferred from homology"/>
<feature type="transmembrane region" description="Helical" evidence="7">
    <location>
        <begin position="21"/>
        <end position="42"/>
    </location>
</feature>
<comment type="caution">
    <text evidence="8">The sequence shown here is derived from an EMBL/GenBank/DDBJ whole genome shotgun (WGS) entry which is preliminary data.</text>
</comment>
<dbReference type="EMBL" id="JAHFZB010000026">
    <property type="protein sequence ID" value="KAK6474135.1"/>
    <property type="molecule type" value="Genomic_DNA"/>
</dbReference>
<gene>
    <name evidence="8" type="ORF">HHUSO_G26308</name>
</gene>
<evidence type="ECO:0000256" key="5">
    <source>
        <dbReference type="ARBA" id="ARBA00022989"/>
    </source>
</evidence>
<comment type="similarity">
    <text evidence="2">Belongs to the LAPTM4/LAPTM5 transporter family.</text>
</comment>
<evidence type="ECO:0000256" key="2">
    <source>
        <dbReference type="ARBA" id="ARBA00010076"/>
    </source>
</evidence>
<name>A0ABR0YNG8_HUSHU</name>
<keyword evidence="4 7" id="KW-0812">Transmembrane</keyword>
<evidence type="ECO:0000256" key="4">
    <source>
        <dbReference type="ARBA" id="ARBA00022692"/>
    </source>
</evidence>
<evidence type="ECO:0000313" key="9">
    <source>
        <dbReference type="Proteomes" id="UP001369086"/>
    </source>
</evidence>
<feature type="transmembrane region" description="Helical" evidence="7">
    <location>
        <begin position="156"/>
        <end position="178"/>
    </location>
</feature>
<keyword evidence="6 7" id="KW-0472">Membrane</keyword>
<feature type="transmembrane region" description="Helical" evidence="7">
    <location>
        <begin position="101"/>
        <end position="122"/>
    </location>
</feature>
<dbReference type="PANTHER" id="PTHR12479:SF2">
    <property type="entry name" value="LYSOSOMAL-ASSOCIATED TRANSMEMBRANE PROTEIN 5"/>
    <property type="match status" value="1"/>
</dbReference>
<organism evidence="8 9">
    <name type="scientific">Huso huso</name>
    <name type="common">Beluga</name>
    <name type="synonym">Acipenser huso</name>
    <dbReference type="NCBI Taxonomy" id="61971"/>
    <lineage>
        <taxon>Eukaryota</taxon>
        <taxon>Metazoa</taxon>
        <taxon>Chordata</taxon>
        <taxon>Craniata</taxon>
        <taxon>Vertebrata</taxon>
        <taxon>Euteleostomi</taxon>
        <taxon>Actinopterygii</taxon>
        <taxon>Chondrostei</taxon>
        <taxon>Acipenseriformes</taxon>
        <taxon>Acipenseridae</taxon>
        <taxon>Huso</taxon>
    </lineage>
</organism>
<evidence type="ECO:0000313" key="8">
    <source>
        <dbReference type="EMBL" id="KAK6474135.1"/>
    </source>
</evidence>